<dbReference type="OrthoDB" id="1326806at2759"/>
<name>A0A9P1EAY5_CUSEU</name>
<reference evidence="1" key="1">
    <citation type="submission" date="2022-07" db="EMBL/GenBank/DDBJ databases">
        <authorList>
            <person name="Macas J."/>
            <person name="Novak P."/>
            <person name="Neumann P."/>
        </authorList>
    </citation>
    <scope>NUCLEOTIDE SEQUENCE</scope>
</reference>
<evidence type="ECO:0000313" key="1">
    <source>
        <dbReference type="EMBL" id="CAH9092786.1"/>
    </source>
</evidence>
<dbReference type="AlphaFoldDB" id="A0A9P1EAY5"/>
<keyword evidence="2" id="KW-1185">Reference proteome</keyword>
<dbReference type="Proteomes" id="UP001152484">
    <property type="component" value="Unassembled WGS sequence"/>
</dbReference>
<sequence>MGKWAAIYNSNKCDESTRVNNLTVEGSPQSGWRQHLHVAALNAVVGCDVCTWYGDPAHVERRFCRRRRLRLYLLCRRPHGPGASMCRRLDFQALFSCDVPELNSVNGSLRSWDRRHLLVYCGLLRASFCWT</sequence>
<evidence type="ECO:0000313" key="2">
    <source>
        <dbReference type="Proteomes" id="UP001152484"/>
    </source>
</evidence>
<protein>
    <submittedName>
        <fullName evidence="1">Uncharacterized protein</fullName>
    </submittedName>
</protein>
<gene>
    <name evidence="1" type="ORF">CEURO_LOCUS12100</name>
</gene>
<comment type="caution">
    <text evidence="1">The sequence shown here is derived from an EMBL/GenBank/DDBJ whole genome shotgun (WGS) entry which is preliminary data.</text>
</comment>
<accession>A0A9P1EAY5</accession>
<dbReference type="EMBL" id="CAMAPE010000029">
    <property type="protein sequence ID" value="CAH9092786.1"/>
    <property type="molecule type" value="Genomic_DNA"/>
</dbReference>
<proteinExistence type="predicted"/>
<organism evidence="1 2">
    <name type="scientific">Cuscuta europaea</name>
    <name type="common">European dodder</name>
    <dbReference type="NCBI Taxonomy" id="41803"/>
    <lineage>
        <taxon>Eukaryota</taxon>
        <taxon>Viridiplantae</taxon>
        <taxon>Streptophyta</taxon>
        <taxon>Embryophyta</taxon>
        <taxon>Tracheophyta</taxon>
        <taxon>Spermatophyta</taxon>
        <taxon>Magnoliopsida</taxon>
        <taxon>eudicotyledons</taxon>
        <taxon>Gunneridae</taxon>
        <taxon>Pentapetalae</taxon>
        <taxon>asterids</taxon>
        <taxon>lamiids</taxon>
        <taxon>Solanales</taxon>
        <taxon>Convolvulaceae</taxon>
        <taxon>Cuscuteae</taxon>
        <taxon>Cuscuta</taxon>
        <taxon>Cuscuta subgen. Cuscuta</taxon>
    </lineage>
</organism>